<dbReference type="OrthoDB" id="6905243at2"/>
<evidence type="ECO:0000313" key="2">
    <source>
        <dbReference type="EMBL" id="TVU69249.1"/>
    </source>
</evidence>
<feature type="region of interest" description="Disordered" evidence="1">
    <location>
        <begin position="132"/>
        <end position="159"/>
    </location>
</feature>
<organism evidence="2 3">
    <name type="scientific">Cobetia crustatorum</name>
    <dbReference type="NCBI Taxonomy" id="553385"/>
    <lineage>
        <taxon>Bacteria</taxon>
        <taxon>Pseudomonadati</taxon>
        <taxon>Pseudomonadota</taxon>
        <taxon>Gammaproteobacteria</taxon>
        <taxon>Oceanospirillales</taxon>
        <taxon>Halomonadaceae</taxon>
        <taxon>Cobetia</taxon>
    </lineage>
</organism>
<dbReference type="GO" id="GO:0000287">
    <property type="term" value="F:magnesium ion binding"/>
    <property type="evidence" value="ECO:0007669"/>
    <property type="project" value="InterPro"/>
</dbReference>
<dbReference type="AlphaFoldDB" id="A0A558HJE4"/>
<reference evidence="2 3" key="1">
    <citation type="submission" date="2019-07" db="EMBL/GenBank/DDBJ databases">
        <title>Diversity of Bacteria from Kongsfjorden, Arctic.</title>
        <authorList>
            <person name="Yu Y."/>
        </authorList>
    </citation>
    <scope>NUCLEOTIDE SEQUENCE [LARGE SCALE GENOMIC DNA]</scope>
    <source>
        <strain evidence="2 3">SM1923</strain>
    </source>
</reference>
<accession>A0A558HJE4</accession>
<keyword evidence="3" id="KW-1185">Reference proteome</keyword>
<feature type="compositionally biased region" description="Low complexity" evidence="1">
    <location>
        <begin position="139"/>
        <end position="150"/>
    </location>
</feature>
<dbReference type="Gene3D" id="3.90.470.20">
    <property type="entry name" value="4'-phosphopantetheinyl transferase domain"/>
    <property type="match status" value="1"/>
</dbReference>
<feature type="region of interest" description="Disordered" evidence="1">
    <location>
        <begin position="1"/>
        <end position="21"/>
    </location>
</feature>
<dbReference type="RefSeq" id="WP_144727738.1">
    <property type="nucleotide sequence ID" value="NZ_CAWOWR010000137.1"/>
</dbReference>
<dbReference type="GO" id="GO:0008897">
    <property type="term" value="F:holo-[acyl-carrier-protein] synthase activity"/>
    <property type="evidence" value="ECO:0007669"/>
    <property type="project" value="InterPro"/>
</dbReference>
<dbReference type="InterPro" id="IPR037143">
    <property type="entry name" value="4-PPantetheinyl_Trfase_dom_sf"/>
</dbReference>
<feature type="compositionally biased region" description="Polar residues" evidence="1">
    <location>
        <begin position="1"/>
        <end position="11"/>
    </location>
</feature>
<protein>
    <recommendedName>
        <fullName evidence="4">4'-phosphopantetheinyl transferase superfamily protein</fullName>
    </recommendedName>
</protein>
<evidence type="ECO:0000256" key="1">
    <source>
        <dbReference type="SAM" id="MobiDB-lite"/>
    </source>
</evidence>
<dbReference type="STRING" id="553385.GCA_000591415_00715"/>
<evidence type="ECO:0008006" key="4">
    <source>
        <dbReference type="Google" id="ProtNLM"/>
    </source>
</evidence>
<name>A0A558HJE4_9GAMM</name>
<evidence type="ECO:0000313" key="3">
    <source>
        <dbReference type="Proteomes" id="UP000319941"/>
    </source>
</evidence>
<proteinExistence type="predicted"/>
<gene>
    <name evidence="2" type="ORF">FQP86_12435</name>
</gene>
<dbReference type="EMBL" id="VNFH01000008">
    <property type="protein sequence ID" value="TVU69249.1"/>
    <property type="molecule type" value="Genomic_DNA"/>
</dbReference>
<dbReference type="Proteomes" id="UP000319941">
    <property type="component" value="Unassembled WGS sequence"/>
</dbReference>
<comment type="caution">
    <text evidence="2">The sequence shown here is derived from an EMBL/GenBank/DDBJ whole genome shotgun (WGS) entry which is preliminary data.</text>
</comment>
<sequence length="288" mass="31078">MSEASEGNTANAADEPATRPTDYPAYRCVVLGRGASEGSGSLSAEPLISHDPHALAASLAASGAPSTSLSASGPASASTSRPARLWLAEACVLPPFARHSLNHLHYSSRAYLADHPLSERQAAVDNTVIIESHPPTDASSSQVPVSRPSPAKARRRQQREAESHLARVLLCELAAAQGIQLPLDDWSPRGQAPHHPALPADFYVSIAHRHGHVLVGLATAPLGLDLEYRNPRHADDLDARIAMLPLDARERLAEVTHLSETERLDGFYREWVRYEAISKINIICHKPI</sequence>